<protein>
    <submittedName>
        <fullName evidence="3">Uncharacterized protein</fullName>
    </submittedName>
</protein>
<comment type="caution">
    <text evidence="3">The sequence shown here is derived from an EMBL/GenBank/DDBJ whole genome shotgun (WGS) entry which is preliminary data.</text>
</comment>
<gene>
    <name evidence="3" type="ORF">FRX31_011580</name>
</gene>
<feature type="compositionally biased region" description="Polar residues" evidence="1">
    <location>
        <begin position="189"/>
        <end position="205"/>
    </location>
</feature>
<reference evidence="3 4" key="1">
    <citation type="submission" date="2020-06" db="EMBL/GenBank/DDBJ databases">
        <title>Transcriptomic and genomic resources for Thalictrum thalictroides and T. hernandezii: Facilitating candidate gene discovery in an emerging model plant lineage.</title>
        <authorList>
            <person name="Arias T."/>
            <person name="Riano-Pachon D.M."/>
            <person name="Di Stilio V.S."/>
        </authorList>
    </citation>
    <scope>NUCLEOTIDE SEQUENCE [LARGE SCALE GENOMIC DNA]</scope>
    <source>
        <strain evidence="4">cv. WT478/WT964</strain>
        <tissue evidence="3">Leaves</tissue>
    </source>
</reference>
<evidence type="ECO:0000313" key="3">
    <source>
        <dbReference type="EMBL" id="KAF5198832.1"/>
    </source>
</evidence>
<sequence length="321" mass="36071">MRKGPAAAKMVMCLWFCLEELGYHCLIENICSCDDIMIAIVFEEALSCLKCIGPNPTVPGDWEDDLVVSTLVEESIKRRFVYFNRELIYDRMNHFLNTICNVIFDDNPAMGITSLATPRAQPETSMGVDSLATSRAQAETSLGVASRVVPRAHVETSMGVDIDRASSRDQAAETCMGVSDRASFRAQAESSMQGSLRASRPSSSLDPHASPFYVNELPPRDQRTMFITYSHGYPIPNEEVMEFFRKGWGDVVEDIVIDHKDGIINPEPEYARLVFKNVLTIHLILSGQEKVKFNIKGRQLWARLFVPRKKRNSQQSKGKSN</sequence>
<proteinExistence type="predicted"/>
<dbReference type="EMBL" id="JABWDY010012771">
    <property type="protein sequence ID" value="KAF5198832.1"/>
    <property type="molecule type" value="Genomic_DNA"/>
</dbReference>
<evidence type="ECO:0000256" key="1">
    <source>
        <dbReference type="SAM" id="MobiDB-lite"/>
    </source>
</evidence>
<dbReference type="PANTHER" id="PTHR33527">
    <property type="entry name" value="OS07G0274300 PROTEIN"/>
    <property type="match status" value="1"/>
</dbReference>
<dbReference type="Proteomes" id="UP000554482">
    <property type="component" value="Unassembled WGS sequence"/>
</dbReference>
<name>A0A7J6WRT8_THATH</name>
<feature type="chain" id="PRO_5029888621" evidence="2">
    <location>
        <begin position="23"/>
        <end position="321"/>
    </location>
</feature>
<keyword evidence="4" id="KW-1185">Reference proteome</keyword>
<dbReference type="AlphaFoldDB" id="A0A7J6WRT8"/>
<dbReference type="OrthoDB" id="1882251at2759"/>
<feature type="region of interest" description="Disordered" evidence="1">
    <location>
        <begin position="189"/>
        <end position="214"/>
    </location>
</feature>
<dbReference type="PANTHER" id="PTHR33527:SF53">
    <property type="entry name" value="OS10G0561000 PROTEIN"/>
    <property type="match status" value="1"/>
</dbReference>
<evidence type="ECO:0000313" key="4">
    <source>
        <dbReference type="Proteomes" id="UP000554482"/>
    </source>
</evidence>
<organism evidence="3 4">
    <name type="scientific">Thalictrum thalictroides</name>
    <name type="common">Rue-anemone</name>
    <name type="synonym">Anemone thalictroides</name>
    <dbReference type="NCBI Taxonomy" id="46969"/>
    <lineage>
        <taxon>Eukaryota</taxon>
        <taxon>Viridiplantae</taxon>
        <taxon>Streptophyta</taxon>
        <taxon>Embryophyta</taxon>
        <taxon>Tracheophyta</taxon>
        <taxon>Spermatophyta</taxon>
        <taxon>Magnoliopsida</taxon>
        <taxon>Ranunculales</taxon>
        <taxon>Ranunculaceae</taxon>
        <taxon>Thalictroideae</taxon>
        <taxon>Thalictrum</taxon>
    </lineage>
</organism>
<feature type="signal peptide" evidence="2">
    <location>
        <begin position="1"/>
        <end position="22"/>
    </location>
</feature>
<accession>A0A7J6WRT8</accession>
<keyword evidence="2" id="KW-0732">Signal</keyword>
<evidence type="ECO:0000256" key="2">
    <source>
        <dbReference type="SAM" id="SignalP"/>
    </source>
</evidence>